<name>A0ABS1VWD9_9ACTN</name>
<protein>
    <submittedName>
        <fullName evidence="1">Arginase family protein</fullName>
    </submittedName>
</protein>
<gene>
    <name evidence="1" type="ORF">JKJ07_31290</name>
</gene>
<proteinExistence type="predicted"/>
<dbReference type="Gene3D" id="3.40.800.10">
    <property type="entry name" value="Ureohydrolase domain"/>
    <property type="match status" value="1"/>
</dbReference>
<evidence type="ECO:0000313" key="1">
    <source>
        <dbReference type="EMBL" id="MBL7258806.1"/>
    </source>
</evidence>
<organism evidence="1 2">
    <name type="scientific">Paractinoplanes lichenicola</name>
    <dbReference type="NCBI Taxonomy" id="2802976"/>
    <lineage>
        <taxon>Bacteria</taxon>
        <taxon>Bacillati</taxon>
        <taxon>Actinomycetota</taxon>
        <taxon>Actinomycetes</taxon>
        <taxon>Micromonosporales</taxon>
        <taxon>Micromonosporaceae</taxon>
        <taxon>Paractinoplanes</taxon>
    </lineage>
</organism>
<dbReference type="InterPro" id="IPR006035">
    <property type="entry name" value="Ureohydrolase"/>
</dbReference>
<reference evidence="1 2" key="1">
    <citation type="submission" date="2021-01" db="EMBL/GenBank/DDBJ databases">
        <title>Actinoplanes sp. nov. LDG1-01 isolated from lichen.</title>
        <authorList>
            <person name="Saeng-In P."/>
            <person name="Phongsopitanun W."/>
            <person name="Kanchanasin P."/>
            <person name="Yuki M."/>
            <person name="Kudo T."/>
            <person name="Ohkuma M."/>
            <person name="Tanasupawat S."/>
        </authorList>
    </citation>
    <scope>NUCLEOTIDE SEQUENCE [LARGE SCALE GENOMIC DNA]</scope>
    <source>
        <strain evidence="1 2">LDG1-01</strain>
    </source>
</reference>
<dbReference type="SUPFAM" id="SSF52768">
    <property type="entry name" value="Arginase/deacetylase"/>
    <property type="match status" value="1"/>
</dbReference>
<comment type="caution">
    <text evidence="1">The sequence shown here is derived from an EMBL/GenBank/DDBJ whole genome shotgun (WGS) entry which is preliminary data.</text>
</comment>
<dbReference type="Proteomes" id="UP000598996">
    <property type="component" value="Unassembled WGS sequence"/>
</dbReference>
<dbReference type="Pfam" id="PF00491">
    <property type="entry name" value="Arginase"/>
    <property type="match status" value="1"/>
</dbReference>
<evidence type="ECO:0000313" key="2">
    <source>
        <dbReference type="Proteomes" id="UP000598996"/>
    </source>
</evidence>
<dbReference type="InterPro" id="IPR023696">
    <property type="entry name" value="Ureohydrolase_dom_sf"/>
</dbReference>
<dbReference type="EMBL" id="JAENHO010000009">
    <property type="protein sequence ID" value="MBL7258806.1"/>
    <property type="molecule type" value="Genomic_DNA"/>
</dbReference>
<sequence length="58" mass="6010">MAPFAALAERYGDDLAIVWIDSHPDIGTPASHYPGFHAMAVAALTGRLVSGFPLLGGS</sequence>
<keyword evidence="2" id="KW-1185">Reference proteome</keyword>
<accession>A0ABS1VWD9</accession>